<name>A0AC11D258_SHEEP</name>
<organism evidence="1">
    <name type="scientific">Ovis aries</name>
    <name type="common">Sheep</name>
    <dbReference type="NCBI Taxonomy" id="9940"/>
    <lineage>
        <taxon>Eukaryota</taxon>
        <taxon>Metazoa</taxon>
        <taxon>Chordata</taxon>
        <taxon>Craniata</taxon>
        <taxon>Vertebrata</taxon>
        <taxon>Euteleostomi</taxon>
        <taxon>Mammalia</taxon>
        <taxon>Eutheria</taxon>
        <taxon>Laurasiatheria</taxon>
        <taxon>Artiodactyla</taxon>
        <taxon>Ruminantia</taxon>
        <taxon>Pecora</taxon>
        <taxon>Bovidae</taxon>
        <taxon>Caprinae</taxon>
        <taxon>Ovis</taxon>
    </lineage>
</organism>
<reference evidence="1" key="1">
    <citation type="submission" date="2020-11" db="EMBL/GenBank/DDBJ databases">
        <authorList>
            <person name="Davenport K.M."/>
            <person name="Bickhart D.M."/>
            <person name="Smith T.P.L."/>
            <person name="Murdoch B.M."/>
            <person name="Rosen B.D."/>
        </authorList>
    </citation>
    <scope>NUCLEOTIDE SEQUENCE [LARGE SCALE GENOMIC DNA]</scope>
    <source>
        <strain evidence="1">OAR_USU_Benz2616</strain>
    </source>
</reference>
<gene>
    <name evidence="1" type="primary">SCARB2</name>
</gene>
<accession>A0AC11D258</accession>
<sequence>MGRCCFYAVGTLSLLLLVTSITLLVARVFQKAVDQTIEKNIVLRNGSETFDSWKKPPLPVYTQFYFFNVTNPEEILNGETPWLEEVGPYTYRELRNKDEIQFGDNGTTISAVSNKAYVFERDKSVGDPKIDLIRTINIPALTAMEWSQLPLLREFIEALLKAYRQKLFVTHTVDELLWGYKDEILSLISVFKHDVSPYFGLFYGKNGTNDGDYVFLTGEDNYLNFSKIVEWNGKTSVYITFSDFESVQGLPALRYKVPAEILANTSDNAGFCIPKGNCLGSGVLNVSVCKNGAPIIMSFPHFYQADEKFVSAIEGMHPNKEYHETFVDINPLTGVILRAAKRFQINVYVRKLDDFIETGNIQTLVFPVMYINESVLIDKETASRLKSVINTTLIVTNIPYIIMALGVFFGLIFTWLACRGQGSTDEGTADERAPLIRT</sequence>
<proteinExistence type="predicted"/>
<protein>
    <submittedName>
        <fullName evidence="1">Scavenger receptor class B member 2</fullName>
    </submittedName>
</protein>
<evidence type="ECO:0000313" key="1">
    <source>
        <dbReference type="Ensembl" id="ENSOARP00020039176.1"/>
    </source>
</evidence>
<reference evidence="1" key="3">
    <citation type="submission" date="2025-09" db="UniProtKB">
        <authorList>
            <consortium name="Ensembl"/>
        </authorList>
    </citation>
    <scope>IDENTIFICATION</scope>
</reference>
<dbReference type="Ensembl" id="ENSOART00020063012.1">
    <property type="protein sequence ID" value="ENSOARP00020039176.1"/>
    <property type="gene ID" value="ENSOARG00020004707.2"/>
</dbReference>
<reference evidence="1" key="2">
    <citation type="submission" date="2025-08" db="UniProtKB">
        <authorList>
            <consortium name="Ensembl"/>
        </authorList>
    </citation>
    <scope>IDENTIFICATION</scope>
</reference>